<dbReference type="FunFam" id="1.10.510.10:FF:000108">
    <property type="entry name" value="L-type lectin-domain containing receptor kinase S.4"/>
    <property type="match status" value="1"/>
</dbReference>
<feature type="domain" description="Protein kinase" evidence="23">
    <location>
        <begin position="555"/>
        <end position="828"/>
    </location>
</feature>
<keyword evidence="13 24" id="KW-0418">Kinase</keyword>
<feature type="domain" description="Protein kinase" evidence="23">
    <location>
        <begin position="1"/>
        <end position="149"/>
    </location>
</feature>
<evidence type="ECO:0000256" key="4">
    <source>
        <dbReference type="ARBA" id="ARBA00010217"/>
    </source>
</evidence>
<evidence type="ECO:0000256" key="1">
    <source>
        <dbReference type="ARBA" id="ARBA00004251"/>
    </source>
</evidence>
<proteinExistence type="inferred from homology"/>
<keyword evidence="16 22" id="KW-0472">Membrane</keyword>
<keyword evidence="15 22" id="KW-1133">Transmembrane helix</keyword>
<name>A0A445HTC6_GLYSO</name>
<evidence type="ECO:0000256" key="11">
    <source>
        <dbReference type="ARBA" id="ARBA00022734"/>
    </source>
</evidence>
<evidence type="ECO:0000256" key="17">
    <source>
        <dbReference type="ARBA" id="ARBA00023170"/>
    </source>
</evidence>
<keyword evidence="14" id="KW-0067">ATP-binding</keyword>
<gene>
    <name evidence="24" type="ORF">D0Y65_035000</name>
</gene>
<evidence type="ECO:0000259" key="23">
    <source>
        <dbReference type="PROSITE" id="PS50011"/>
    </source>
</evidence>
<dbReference type="InterPro" id="IPR011009">
    <property type="entry name" value="Kinase-like_dom_sf"/>
</dbReference>
<dbReference type="SUPFAM" id="SSF56112">
    <property type="entry name" value="Protein kinase-like (PK-like)"/>
    <property type="match status" value="2"/>
</dbReference>
<dbReference type="GO" id="GO:0005524">
    <property type="term" value="F:ATP binding"/>
    <property type="evidence" value="ECO:0007669"/>
    <property type="project" value="UniProtKB-KW"/>
</dbReference>
<comment type="similarity">
    <text evidence="2">Belongs to the leguminous lectin family.</text>
</comment>
<keyword evidence="11 24" id="KW-0430">Lectin</keyword>
<dbReference type="GO" id="GO:0030246">
    <property type="term" value="F:carbohydrate binding"/>
    <property type="evidence" value="ECO:0007669"/>
    <property type="project" value="UniProtKB-KW"/>
</dbReference>
<dbReference type="GO" id="GO:0004674">
    <property type="term" value="F:protein serine/threonine kinase activity"/>
    <property type="evidence" value="ECO:0007669"/>
    <property type="project" value="UniProtKB-KW"/>
</dbReference>
<keyword evidence="9 22" id="KW-0812">Transmembrane</keyword>
<dbReference type="EMBL" id="QZWG01000012">
    <property type="protein sequence ID" value="RZB76849.1"/>
    <property type="molecule type" value="Genomic_DNA"/>
</dbReference>
<dbReference type="Gene3D" id="2.60.120.200">
    <property type="match status" value="1"/>
</dbReference>
<keyword evidence="7" id="KW-0723">Serine/threonine-protein kinase</keyword>
<dbReference type="Pfam" id="PF00069">
    <property type="entry name" value="Pkinase"/>
    <property type="match status" value="2"/>
</dbReference>
<dbReference type="FunFam" id="2.60.120.200:FF:000086">
    <property type="entry name" value="L-type lectin-domain containing receptor kinase S.4"/>
    <property type="match status" value="1"/>
</dbReference>
<evidence type="ECO:0000256" key="7">
    <source>
        <dbReference type="ARBA" id="ARBA00022527"/>
    </source>
</evidence>
<evidence type="ECO:0000256" key="13">
    <source>
        <dbReference type="ARBA" id="ARBA00022777"/>
    </source>
</evidence>
<evidence type="ECO:0000313" key="25">
    <source>
        <dbReference type="Proteomes" id="UP000289340"/>
    </source>
</evidence>
<dbReference type="Proteomes" id="UP000289340">
    <property type="component" value="Chromosome 12"/>
</dbReference>
<comment type="caution">
    <text evidence="24">The sequence shown here is derived from an EMBL/GenBank/DDBJ whole genome shotgun (WGS) entry which is preliminary data.</text>
</comment>
<dbReference type="Gene3D" id="1.10.510.10">
    <property type="entry name" value="Transferase(Phosphotransferase) domain 1"/>
    <property type="match status" value="2"/>
</dbReference>
<comment type="subcellular location">
    <subcellularLocation>
        <location evidence="1">Cell membrane</location>
        <topology evidence="1">Single-pass type I membrane protein</topology>
    </subcellularLocation>
</comment>
<keyword evidence="8 24" id="KW-0808">Transferase</keyword>
<dbReference type="Pfam" id="PF00139">
    <property type="entry name" value="Lectin_legB"/>
    <property type="match status" value="1"/>
</dbReference>
<evidence type="ECO:0000256" key="16">
    <source>
        <dbReference type="ARBA" id="ARBA00023136"/>
    </source>
</evidence>
<dbReference type="InterPro" id="IPR000719">
    <property type="entry name" value="Prot_kinase_dom"/>
</dbReference>
<feature type="region of interest" description="Disordered" evidence="21">
    <location>
        <begin position="879"/>
        <end position="899"/>
    </location>
</feature>
<comment type="similarity">
    <text evidence="4">In the C-terminal section; belongs to the protein kinase superfamily. Ser/Thr protein kinase family.</text>
</comment>
<reference evidence="24 25" key="1">
    <citation type="submission" date="2018-09" db="EMBL/GenBank/DDBJ databases">
        <title>A high-quality reference genome of wild soybean provides a powerful tool to mine soybean genomes.</title>
        <authorList>
            <person name="Xie M."/>
            <person name="Chung C.Y.L."/>
            <person name="Li M.-W."/>
            <person name="Wong F.-L."/>
            <person name="Chan T.-F."/>
            <person name="Lam H.-M."/>
        </authorList>
    </citation>
    <scope>NUCLEOTIDE SEQUENCE [LARGE SCALE GENOMIC DNA]</scope>
    <source>
        <strain evidence="25">cv. W05</strain>
        <tissue evidence="24">Hypocotyl of etiolated seedlings</tissue>
    </source>
</reference>
<feature type="transmembrane region" description="Helical" evidence="22">
    <location>
        <begin position="498"/>
        <end position="522"/>
    </location>
</feature>
<evidence type="ECO:0000256" key="10">
    <source>
        <dbReference type="ARBA" id="ARBA00022729"/>
    </source>
</evidence>
<comment type="similarity">
    <text evidence="3">In the N-terminal section; belongs to the leguminous lectin family.</text>
</comment>
<dbReference type="GO" id="GO:0002229">
    <property type="term" value="P:defense response to oomycetes"/>
    <property type="evidence" value="ECO:0007669"/>
    <property type="project" value="UniProtKB-ARBA"/>
</dbReference>
<dbReference type="PROSITE" id="PS00108">
    <property type="entry name" value="PROTEIN_KINASE_ST"/>
    <property type="match status" value="1"/>
</dbReference>
<evidence type="ECO:0000256" key="15">
    <source>
        <dbReference type="ARBA" id="ARBA00022989"/>
    </source>
</evidence>
<comment type="catalytic activity">
    <reaction evidence="20">
        <text>L-seryl-[protein] + ATP = O-phospho-L-seryl-[protein] + ADP + H(+)</text>
        <dbReference type="Rhea" id="RHEA:17989"/>
        <dbReference type="Rhea" id="RHEA-COMP:9863"/>
        <dbReference type="Rhea" id="RHEA-COMP:11604"/>
        <dbReference type="ChEBI" id="CHEBI:15378"/>
        <dbReference type="ChEBI" id="CHEBI:29999"/>
        <dbReference type="ChEBI" id="CHEBI:30616"/>
        <dbReference type="ChEBI" id="CHEBI:83421"/>
        <dbReference type="ChEBI" id="CHEBI:456216"/>
        <dbReference type="EC" id="2.7.11.1"/>
    </reaction>
</comment>
<evidence type="ECO:0000256" key="3">
    <source>
        <dbReference type="ARBA" id="ARBA00008536"/>
    </source>
</evidence>
<organism evidence="24 25">
    <name type="scientific">Glycine soja</name>
    <name type="common">Wild soybean</name>
    <dbReference type="NCBI Taxonomy" id="3848"/>
    <lineage>
        <taxon>Eukaryota</taxon>
        <taxon>Viridiplantae</taxon>
        <taxon>Streptophyta</taxon>
        <taxon>Embryophyta</taxon>
        <taxon>Tracheophyta</taxon>
        <taxon>Spermatophyta</taxon>
        <taxon>Magnoliopsida</taxon>
        <taxon>eudicotyledons</taxon>
        <taxon>Gunneridae</taxon>
        <taxon>Pentapetalae</taxon>
        <taxon>rosids</taxon>
        <taxon>fabids</taxon>
        <taxon>Fabales</taxon>
        <taxon>Fabaceae</taxon>
        <taxon>Papilionoideae</taxon>
        <taxon>50 kb inversion clade</taxon>
        <taxon>NPAAA clade</taxon>
        <taxon>indigoferoid/millettioid clade</taxon>
        <taxon>Phaseoleae</taxon>
        <taxon>Glycine</taxon>
        <taxon>Glycine subgen. Soja</taxon>
    </lineage>
</organism>
<evidence type="ECO:0000256" key="19">
    <source>
        <dbReference type="ARBA" id="ARBA00047899"/>
    </source>
</evidence>
<comment type="catalytic activity">
    <reaction evidence="19">
        <text>L-threonyl-[protein] + ATP = O-phospho-L-threonyl-[protein] + ADP + H(+)</text>
        <dbReference type="Rhea" id="RHEA:46608"/>
        <dbReference type="Rhea" id="RHEA-COMP:11060"/>
        <dbReference type="Rhea" id="RHEA-COMP:11605"/>
        <dbReference type="ChEBI" id="CHEBI:15378"/>
        <dbReference type="ChEBI" id="CHEBI:30013"/>
        <dbReference type="ChEBI" id="CHEBI:30616"/>
        <dbReference type="ChEBI" id="CHEBI:61977"/>
        <dbReference type="ChEBI" id="CHEBI:456216"/>
        <dbReference type="EC" id="2.7.11.1"/>
    </reaction>
</comment>
<accession>A0A445HTC6</accession>
<dbReference type="PANTHER" id="PTHR27007">
    <property type="match status" value="1"/>
</dbReference>
<dbReference type="CDD" id="cd14066">
    <property type="entry name" value="STKc_IRAK"/>
    <property type="match status" value="1"/>
</dbReference>
<evidence type="ECO:0000256" key="9">
    <source>
        <dbReference type="ARBA" id="ARBA00022692"/>
    </source>
</evidence>
<dbReference type="EC" id="2.7.11.1" evidence="5"/>
<protein>
    <recommendedName>
        <fullName evidence="5">non-specific serine/threonine protein kinase</fullName>
        <ecNumber evidence="5">2.7.11.1</ecNumber>
    </recommendedName>
</protein>
<evidence type="ECO:0000256" key="22">
    <source>
        <dbReference type="SAM" id="Phobius"/>
    </source>
</evidence>
<dbReference type="InterPro" id="IPR008271">
    <property type="entry name" value="Ser/Thr_kinase_AS"/>
</dbReference>
<dbReference type="InterPro" id="IPR001220">
    <property type="entry name" value="Legume_lectin_dom"/>
</dbReference>
<dbReference type="AlphaFoldDB" id="A0A445HTC6"/>
<dbReference type="FunFam" id="3.30.200.20:FF:000621">
    <property type="entry name" value="Putative L-type lectin-domain containing receptor kinase VII.2"/>
    <property type="match status" value="1"/>
</dbReference>
<dbReference type="Gene3D" id="3.30.200.20">
    <property type="entry name" value="Phosphorylase Kinase, domain 1"/>
    <property type="match status" value="1"/>
</dbReference>
<dbReference type="GO" id="GO:0106310">
    <property type="term" value="F:protein serine kinase activity"/>
    <property type="evidence" value="ECO:0007669"/>
    <property type="project" value="RHEA"/>
</dbReference>
<dbReference type="PROSITE" id="PS50011">
    <property type="entry name" value="PROTEIN_KINASE_DOM"/>
    <property type="match status" value="2"/>
</dbReference>
<keyword evidence="6" id="KW-1003">Cell membrane</keyword>
<dbReference type="FunFam" id="1.10.510.10:FF:000240">
    <property type="entry name" value="Lectin-domain containing receptor kinase A4.3"/>
    <property type="match status" value="1"/>
</dbReference>
<evidence type="ECO:0000256" key="14">
    <source>
        <dbReference type="ARBA" id="ARBA00022840"/>
    </source>
</evidence>
<sequence>MNARLGDFGLARLHHHEHVAETTRVIGTLGYMAPELVRIGRPSAACDVYSFGVLVLEVVCGRRSIIADQPPLVDWVFSLVENGELSCAIDEHLKGQSGYNAEEAKRLLHLGLLCVSTDPGVRPTMRQVVKALEGIKCTECNKDCIHFALLGKINSAASWSKSSTSSANVNYPTFDEILQAKFYSTASLSVSCPSPQPESEFVSEGSPLPMSPLKLLVILLHTVTIFTSASTTEFVYNTNFNTTNIILYGNASIETSILTLTNQSFFSIGRAFYPHKIPTKLANSSTFLPFATSFIFSVVPIKNFITGHGFVFLFTPSSGVNGTTSAEYIGLFNRSNEGNPQNHVFGVEFDPVKNEEEFNDISDNHVGVDINSLRSSTSHEAGYWGGKGDKEFKVLDFKNGENYQVWIEFMHSQLNVTMARAGQKKPRVPLISSNVNLSGVLMDETYVGFTAATGRIIDSAKILAWSFSDSNFSIGDALVTENLPSFVHHKKWFPGAQAFAVGVTSIVFVLIISCGYVAFFVLRRRKTQEEVEDWELEYWPHRIGFHEIDAATRGFSEENVVAVGGTGKVYKGVLHGVEVAVKRIPQEREEGMREFLAEVSSLGRMKHRNLVGLRGWCKKEKGNLILVYDFMSNGSLDKWIFECEEGMMLTWEERIQVLKNVATGILYLHEGWEVKVLHRDIKANNVLLDKDMNARLGDFGLARMHDHQGQVVSTTRVIGTVGYIAPEVIQRGTASTLSDVFGFGILVLEVICGRRPIEEHKPGLIEWLMSLMVQGQLHSAVDERLKAKGGYTIEEAERLLHLGLLCSHTDPSIRPTMRQVVKILEVEIDSIESDEDNMEMSLLGKIRSATTWSRAECALPYSGYPSFDEVKMFSFNSRTSRSGSSTFLGSESEITRENI</sequence>
<evidence type="ECO:0000313" key="24">
    <source>
        <dbReference type="EMBL" id="RZB76849.1"/>
    </source>
</evidence>
<dbReference type="SMART" id="SM00220">
    <property type="entry name" value="S_TKc"/>
    <property type="match status" value="1"/>
</dbReference>
<dbReference type="CDD" id="cd06899">
    <property type="entry name" value="lectin_legume_LecRK_Arcelin_ConA"/>
    <property type="match status" value="1"/>
</dbReference>
<evidence type="ECO:0000256" key="5">
    <source>
        <dbReference type="ARBA" id="ARBA00012513"/>
    </source>
</evidence>
<evidence type="ECO:0000256" key="2">
    <source>
        <dbReference type="ARBA" id="ARBA00007606"/>
    </source>
</evidence>
<dbReference type="GO" id="GO:0042742">
    <property type="term" value="P:defense response to bacterium"/>
    <property type="evidence" value="ECO:0007669"/>
    <property type="project" value="UniProtKB-ARBA"/>
</dbReference>
<dbReference type="SUPFAM" id="SSF49899">
    <property type="entry name" value="Concanavalin A-like lectins/glucanases"/>
    <property type="match status" value="1"/>
</dbReference>
<evidence type="ECO:0000256" key="6">
    <source>
        <dbReference type="ARBA" id="ARBA00022475"/>
    </source>
</evidence>
<keyword evidence="17 24" id="KW-0675">Receptor</keyword>
<dbReference type="GO" id="GO:0005886">
    <property type="term" value="C:plasma membrane"/>
    <property type="evidence" value="ECO:0007669"/>
    <property type="project" value="UniProtKB-SubCell"/>
</dbReference>
<dbReference type="InterPro" id="IPR050528">
    <property type="entry name" value="L-type_Lectin-RKs"/>
</dbReference>
<keyword evidence="18" id="KW-0325">Glycoprotein</keyword>
<keyword evidence="12" id="KW-0547">Nucleotide-binding</keyword>
<dbReference type="InterPro" id="IPR013320">
    <property type="entry name" value="ConA-like_dom_sf"/>
</dbReference>
<keyword evidence="10" id="KW-0732">Signal</keyword>
<keyword evidence="25" id="KW-1185">Reference proteome</keyword>
<feature type="compositionally biased region" description="Low complexity" evidence="21">
    <location>
        <begin position="879"/>
        <end position="892"/>
    </location>
</feature>
<evidence type="ECO:0000256" key="8">
    <source>
        <dbReference type="ARBA" id="ARBA00022679"/>
    </source>
</evidence>
<evidence type="ECO:0000256" key="12">
    <source>
        <dbReference type="ARBA" id="ARBA00022741"/>
    </source>
</evidence>
<evidence type="ECO:0000256" key="20">
    <source>
        <dbReference type="ARBA" id="ARBA00048679"/>
    </source>
</evidence>
<evidence type="ECO:0000256" key="18">
    <source>
        <dbReference type="ARBA" id="ARBA00023180"/>
    </source>
</evidence>
<evidence type="ECO:0000256" key="21">
    <source>
        <dbReference type="SAM" id="MobiDB-lite"/>
    </source>
</evidence>